<keyword evidence="2" id="KW-1185">Reference proteome</keyword>
<evidence type="ECO:0000313" key="1">
    <source>
        <dbReference type="EMBL" id="EJT97128.1"/>
    </source>
</evidence>
<dbReference type="EMBL" id="JH795878">
    <property type="protein sequence ID" value="EJT97128.1"/>
    <property type="molecule type" value="Genomic_DNA"/>
</dbReference>
<dbReference type="HOGENOM" id="CLU_1855216_0_0_1"/>
<protein>
    <submittedName>
        <fullName evidence="1">Uncharacterized protein</fullName>
    </submittedName>
</protein>
<dbReference type="RefSeq" id="XP_040624026.1">
    <property type="nucleotide sequence ID" value="XM_040774082.1"/>
</dbReference>
<gene>
    <name evidence="1" type="ORF">DACRYDRAFT_25251</name>
</gene>
<reference evidence="1 2" key="1">
    <citation type="journal article" date="2012" name="Science">
        <title>The Paleozoic origin of enzymatic lignin decomposition reconstructed from 31 fungal genomes.</title>
        <authorList>
            <person name="Floudas D."/>
            <person name="Binder M."/>
            <person name="Riley R."/>
            <person name="Barry K."/>
            <person name="Blanchette R.A."/>
            <person name="Henrissat B."/>
            <person name="Martinez A.T."/>
            <person name="Otillar R."/>
            <person name="Spatafora J.W."/>
            <person name="Yadav J.S."/>
            <person name="Aerts A."/>
            <person name="Benoit I."/>
            <person name="Boyd A."/>
            <person name="Carlson A."/>
            <person name="Copeland A."/>
            <person name="Coutinho P.M."/>
            <person name="de Vries R.P."/>
            <person name="Ferreira P."/>
            <person name="Findley K."/>
            <person name="Foster B."/>
            <person name="Gaskell J."/>
            <person name="Glotzer D."/>
            <person name="Gorecki P."/>
            <person name="Heitman J."/>
            <person name="Hesse C."/>
            <person name="Hori C."/>
            <person name="Igarashi K."/>
            <person name="Jurgens J.A."/>
            <person name="Kallen N."/>
            <person name="Kersten P."/>
            <person name="Kohler A."/>
            <person name="Kuees U."/>
            <person name="Kumar T.K.A."/>
            <person name="Kuo A."/>
            <person name="LaButti K."/>
            <person name="Larrondo L.F."/>
            <person name="Lindquist E."/>
            <person name="Ling A."/>
            <person name="Lombard V."/>
            <person name="Lucas S."/>
            <person name="Lundell T."/>
            <person name="Martin R."/>
            <person name="McLaughlin D.J."/>
            <person name="Morgenstern I."/>
            <person name="Morin E."/>
            <person name="Murat C."/>
            <person name="Nagy L.G."/>
            <person name="Nolan M."/>
            <person name="Ohm R.A."/>
            <person name="Patyshakuliyeva A."/>
            <person name="Rokas A."/>
            <person name="Ruiz-Duenas F.J."/>
            <person name="Sabat G."/>
            <person name="Salamov A."/>
            <person name="Samejima M."/>
            <person name="Schmutz J."/>
            <person name="Slot J.C."/>
            <person name="St John F."/>
            <person name="Stenlid J."/>
            <person name="Sun H."/>
            <person name="Sun S."/>
            <person name="Syed K."/>
            <person name="Tsang A."/>
            <person name="Wiebenga A."/>
            <person name="Young D."/>
            <person name="Pisabarro A."/>
            <person name="Eastwood D.C."/>
            <person name="Martin F."/>
            <person name="Cullen D."/>
            <person name="Grigoriev I.V."/>
            <person name="Hibbett D.S."/>
        </authorList>
    </citation>
    <scope>NUCLEOTIDE SEQUENCE [LARGE SCALE GENOMIC DNA]</scope>
    <source>
        <strain evidence="1 2">DJM-731 SS1</strain>
    </source>
</reference>
<sequence>MAYNRQKVQAAGTVFGRRLEIEHRAEDDQKAREGRAAMRKASLQALFDSAAESSRKTAHADAPTRPFKQRLVHWRGKAAYNREKRKEKLAEQGKKSWKGLKSGAKATGKFLRAHWKEILQITVVIARKCVSAHVGGIL</sequence>
<organism evidence="1 2">
    <name type="scientific">Dacryopinax primogenitus (strain DJM 731)</name>
    <name type="common">Brown rot fungus</name>
    <dbReference type="NCBI Taxonomy" id="1858805"/>
    <lineage>
        <taxon>Eukaryota</taxon>
        <taxon>Fungi</taxon>
        <taxon>Dikarya</taxon>
        <taxon>Basidiomycota</taxon>
        <taxon>Agaricomycotina</taxon>
        <taxon>Dacrymycetes</taxon>
        <taxon>Dacrymycetales</taxon>
        <taxon>Dacrymycetaceae</taxon>
        <taxon>Dacryopinax</taxon>
    </lineage>
</organism>
<name>M5FPK3_DACPD</name>
<proteinExistence type="predicted"/>
<dbReference type="AlphaFoldDB" id="M5FPK3"/>
<dbReference type="Proteomes" id="UP000030653">
    <property type="component" value="Unassembled WGS sequence"/>
</dbReference>
<dbReference type="GeneID" id="63689144"/>
<evidence type="ECO:0000313" key="2">
    <source>
        <dbReference type="Proteomes" id="UP000030653"/>
    </source>
</evidence>
<accession>M5FPK3</accession>